<organism evidence="1 2">
    <name type="scientific">Kingdonia uniflora</name>
    <dbReference type="NCBI Taxonomy" id="39325"/>
    <lineage>
        <taxon>Eukaryota</taxon>
        <taxon>Viridiplantae</taxon>
        <taxon>Streptophyta</taxon>
        <taxon>Embryophyta</taxon>
        <taxon>Tracheophyta</taxon>
        <taxon>Spermatophyta</taxon>
        <taxon>Magnoliopsida</taxon>
        <taxon>Ranunculales</taxon>
        <taxon>Circaeasteraceae</taxon>
        <taxon>Kingdonia</taxon>
    </lineage>
</organism>
<sequence length="400" mass="44094">MPDLIISGVIGAILKGYHIMFATELNIICISRSGLCSSVIAGLECFAMTGTVLPTLGRVKLTDLISSEGLASDSYLIATSTLSQSLLQYSAVIVQLPKTDGALLRSGIDSARLYFHQRASGYPSEMIHTNNSREWCRTSGYYSDPQAWQESYDYRPGLTSTEPDNILEFPPSGLPDIFSILGKAARDILDAITFSLKLRSYAFAGILDNVPLRPEEISSSVLSVCCHLRPSFQGAQHHNLATQEDGQLLMFPDHEYQVDKSFITIIKSDRAGLHVRDFHGRMVLLDGELGPQEVIVYPGLALYQASAGAVSPALHRIETGNLHGHMYGRCSLAFKLMPKSLAILCSSEMSAAGRVVEPQFQLPIQVDEFMQRSHSMDQLFTRNNFQHYNFPTSQDGKPVI</sequence>
<comment type="caution">
    <text evidence="1">The sequence shown here is derived from an EMBL/GenBank/DDBJ whole genome shotgun (WGS) entry which is preliminary data.</text>
</comment>
<dbReference type="EMBL" id="JACGCM010000973">
    <property type="protein sequence ID" value="KAF6163504.1"/>
    <property type="molecule type" value="Genomic_DNA"/>
</dbReference>
<dbReference type="Gene3D" id="2.60.120.330">
    <property type="entry name" value="B-lactam Antibiotic, Isopenicillin N Synthase, Chain"/>
    <property type="match status" value="1"/>
</dbReference>
<evidence type="ECO:0008006" key="3">
    <source>
        <dbReference type="Google" id="ProtNLM"/>
    </source>
</evidence>
<protein>
    <recommendedName>
        <fullName evidence="3">Isopenicillin N synthase-like Fe(2+) 2OG dioxygenase domain-containing protein</fullName>
    </recommendedName>
</protein>
<keyword evidence="2" id="KW-1185">Reference proteome</keyword>
<evidence type="ECO:0000313" key="1">
    <source>
        <dbReference type="EMBL" id="KAF6163504.1"/>
    </source>
</evidence>
<dbReference type="Proteomes" id="UP000541444">
    <property type="component" value="Unassembled WGS sequence"/>
</dbReference>
<dbReference type="InterPro" id="IPR027443">
    <property type="entry name" value="IPNS-like_sf"/>
</dbReference>
<name>A0A7J7N8Z4_9MAGN</name>
<gene>
    <name evidence="1" type="ORF">GIB67_002509</name>
</gene>
<dbReference type="PANTHER" id="PTHR33644:SF2">
    <property type="entry name" value="2-OXOGLUTARATE (2OG) AND FE(II)-DEPENDENT OXYGENASE SUPERFAMILY PROTEIN"/>
    <property type="match status" value="1"/>
</dbReference>
<proteinExistence type="predicted"/>
<reference evidence="1 2" key="1">
    <citation type="journal article" date="2020" name="IScience">
        <title>Genome Sequencing of the Endangered Kingdonia uniflora (Circaeasteraceae, Ranunculales) Reveals Potential Mechanisms of Evolutionary Specialization.</title>
        <authorList>
            <person name="Sun Y."/>
            <person name="Deng T."/>
            <person name="Zhang A."/>
            <person name="Moore M.J."/>
            <person name="Landis J.B."/>
            <person name="Lin N."/>
            <person name="Zhang H."/>
            <person name="Zhang X."/>
            <person name="Huang J."/>
            <person name="Zhang X."/>
            <person name="Sun H."/>
            <person name="Wang H."/>
        </authorList>
    </citation>
    <scope>NUCLEOTIDE SEQUENCE [LARGE SCALE GENOMIC DNA]</scope>
    <source>
        <strain evidence="1">TB1705</strain>
        <tissue evidence="1">Leaf</tissue>
    </source>
</reference>
<accession>A0A7J7N8Z4</accession>
<dbReference type="AlphaFoldDB" id="A0A7J7N8Z4"/>
<evidence type="ECO:0000313" key="2">
    <source>
        <dbReference type="Proteomes" id="UP000541444"/>
    </source>
</evidence>
<dbReference type="PANTHER" id="PTHR33644">
    <property type="entry name" value="U-BOX DOMAIN-CONTAINING PROTEIN 62-RELATED"/>
    <property type="match status" value="1"/>
</dbReference>
<dbReference type="OrthoDB" id="2012870at2759"/>